<reference evidence="1 2" key="1">
    <citation type="submission" date="2014-03" db="EMBL/GenBank/DDBJ databases">
        <title>Draft genome sequence of Deinococcus phoenicis 1P10ME.</title>
        <authorList>
            <person name="Stepanov V.G."/>
            <person name="Vaishampayan P."/>
            <person name="Venkateswaran K."/>
            <person name="Fox G.E."/>
        </authorList>
    </citation>
    <scope>NUCLEOTIDE SEQUENCE [LARGE SCALE GENOMIC DNA]</scope>
    <source>
        <strain evidence="1 2">1P10ME</strain>
    </source>
</reference>
<gene>
    <name evidence="1" type="ORF">DEIPH_ctg139orf0004</name>
</gene>
<comment type="caution">
    <text evidence="1">The sequence shown here is derived from an EMBL/GenBank/DDBJ whole genome shotgun (WGS) entry which is preliminary data.</text>
</comment>
<dbReference type="EMBL" id="JHAC01000093">
    <property type="protein sequence ID" value="EYB66293.1"/>
    <property type="molecule type" value="Genomic_DNA"/>
</dbReference>
<dbReference type="eggNOG" id="ENOG5032YX2">
    <property type="taxonomic scope" value="Bacteria"/>
</dbReference>
<evidence type="ECO:0000313" key="2">
    <source>
        <dbReference type="Proteomes" id="UP000020492"/>
    </source>
</evidence>
<name>A0A016QJP7_9DEIO</name>
<dbReference type="InterPro" id="IPR005560">
    <property type="entry name" value="Csp_YhjQ"/>
</dbReference>
<organism evidence="1 2">
    <name type="scientific">Deinococcus phoenicis</name>
    <dbReference type="NCBI Taxonomy" id="1476583"/>
    <lineage>
        <taxon>Bacteria</taxon>
        <taxon>Thermotogati</taxon>
        <taxon>Deinococcota</taxon>
        <taxon>Deinococci</taxon>
        <taxon>Deinococcales</taxon>
        <taxon>Deinococcaceae</taxon>
        <taxon>Deinococcus</taxon>
    </lineage>
</organism>
<dbReference type="PANTHER" id="PTHR37310:SF1">
    <property type="entry name" value="CYTOPLASMIC PROTEIN"/>
    <property type="match status" value="1"/>
</dbReference>
<keyword evidence="2" id="KW-1185">Reference proteome</keyword>
<proteinExistence type="predicted"/>
<evidence type="ECO:0000313" key="1">
    <source>
        <dbReference type="EMBL" id="EYB66293.1"/>
    </source>
</evidence>
<dbReference type="InterPro" id="IPR044543">
    <property type="entry name" value="YHJQ-like"/>
</dbReference>
<dbReference type="Proteomes" id="UP000020492">
    <property type="component" value="Unassembled WGS sequence"/>
</dbReference>
<dbReference type="Gene3D" id="1.20.1270.360">
    <property type="match status" value="1"/>
</dbReference>
<dbReference type="Pfam" id="PF03860">
    <property type="entry name" value="Csp"/>
    <property type="match status" value="1"/>
</dbReference>
<dbReference type="PATRIC" id="fig|1476583.3.peg.3528"/>
<evidence type="ECO:0008006" key="3">
    <source>
        <dbReference type="Google" id="ProtNLM"/>
    </source>
</evidence>
<dbReference type="PANTHER" id="PTHR37310">
    <property type="entry name" value="CYTOPLASMIC PROTEIN-RELATED"/>
    <property type="match status" value="1"/>
</dbReference>
<dbReference type="STRING" id="1476583.DEIPH_ctg139orf0004"/>
<dbReference type="CDD" id="cd08026">
    <property type="entry name" value="DUF326"/>
    <property type="match status" value="1"/>
</dbReference>
<accession>A0A016QJP7</accession>
<protein>
    <recommendedName>
        <fullName evidence="3">Ferredoxin</fullName>
    </recommendedName>
</protein>
<sequence length="121" mass="13325">MTNAQQTGTNNSPSMMQDCIQACSDCHDVCLQTLNYCLQQGGRHAEASHVRLLMDCAMICHTSEDFMLRGSELHARVCGVCAEVCERCAESCEALGDDPQMRTCANTCRRCADSCRRMAHA</sequence>
<dbReference type="RefSeq" id="WP_034360801.1">
    <property type="nucleotide sequence ID" value="NZ_JHAC01000093.1"/>
</dbReference>
<dbReference type="AlphaFoldDB" id="A0A016QJP7"/>